<evidence type="ECO:0000256" key="1">
    <source>
        <dbReference type="SAM" id="Phobius"/>
    </source>
</evidence>
<protein>
    <submittedName>
        <fullName evidence="2">Uncharacterized protein</fullName>
    </submittedName>
</protein>
<evidence type="ECO:0000313" key="3">
    <source>
        <dbReference type="Proteomes" id="UP000186601"/>
    </source>
</evidence>
<proteinExistence type="predicted"/>
<sequence length="72" mass="8041">MCGIVLALVIFTITALIGMHMYVVTLMNRYIQDGNLRYNDDYGWSTTTNNGSNNNNGIWGDFTTGWGTTNNN</sequence>
<comment type="caution">
    <text evidence="2">The sequence shown here is derived from an EMBL/GenBank/DDBJ whole genome shotgun (WGS) entry which is preliminary data.</text>
</comment>
<dbReference type="Proteomes" id="UP000186601">
    <property type="component" value="Unassembled WGS sequence"/>
</dbReference>
<organism evidence="2 3">
    <name type="scientific">Hermanssonia centrifuga</name>
    <dbReference type="NCBI Taxonomy" id="98765"/>
    <lineage>
        <taxon>Eukaryota</taxon>
        <taxon>Fungi</taxon>
        <taxon>Dikarya</taxon>
        <taxon>Basidiomycota</taxon>
        <taxon>Agaricomycotina</taxon>
        <taxon>Agaricomycetes</taxon>
        <taxon>Polyporales</taxon>
        <taxon>Meruliaceae</taxon>
        <taxon>Hermanssonia</taxon>
    </lineage>
</organism>
<evidence type="ECO:0000313" key="2">
    <source>
        <dbReference type="EMBL" id="PSR82819.1"/>
    </source>
</evidence>
<feature type="transmembrane region" description="Helical" evidence="1">
    <location>
        <begin position="6"/>
        <end position="27"/>
    </location>
</feature>
<reference evidence="2 3" key="1">
    <citation type="submission" date="2018-02" db="EMBL/GenBank/DDBJ databases">
        <title>Genome sequence of the basidiomycete white-rot fungus Phlebia centrifuga.</title>
        <authorList>
            <person name="Granchi Z."/>
            <person name="Peng M."/>
            <person name="de Vries R.P."/>
            <person name="Hilden K."/>
            <person name="Makela M.R."/>
            <person name="Grigoriev I."/>
            <person name="Riley R."/>
        </authorList>
    </citation>
    <scope>NUCLEOTIDE SEQUENCE [LARGE SCALE GENOMIC DNA]</scope>
    <source>
        <strain evidence="2 3">FBCC195</strain>
    </source>
</reference>
<accession>A0A2R6P0W9</accession>
<keyword evidence="1" id="KW-0472">Membrane</keyword>
<dbReference type="AlphaFoldDB" id="A0A2R6P0W9"/>
<gene>
    <name evidence="2" type="ORF">PHLCEN_2v5965</name>
</gene>
<keyword evidence="1" id="KW-1133">Transmembrane helix</keyword>
<dbReference type="EMBL" id="MLYV02000573">
    <property type="protein sequence ID" value="PSR82819.1"/>
    <property type="molecule type" value="Genomic_DNA"/>
</dbReference>
<keyword evidence="3" id="KW-1185">Reference proteome</keyword>
<name>A0A2R6P0W9_9APHY</name>
<keyword evidence="1" id="KW-0812">Transmembrane</keyword>